<dbReference type="InterPro" id="IPR000843">
    <property type="entry name" value="HTH_LacI"/>
</dbReference>
<keyword evidence="1" id="KW-0805">Transcription regulation</keyword>
<reference evidence="5" key="1">
    <citation type="submission" date="2023-07" db="EMBL/GenBank/DDBJ databases">
        <title>Genome content predicts the carbon catabolic preferences of heterotrophic bacteria.</title>
        <authorList>
            <person name="Gralka M."/>
        </authorList>
    </citation>
    <scope>NUCLEOTIDE SEQUENCE</scope>
    <source>
        <strain evidence="5">I3M17_2</strain>
    </source>
</reference>
<dbReference type="PROSITE" id="PS50932">
    <property type="entry name" value="HTH_LACI_2"/>
    <property type="match status" value="1"/>
</dbReference>
<dbReference type="CDD" id="cd01392">
    <property type="entry name" value="HTH_LacI"/>
    <property type="match status" value="1"/>
</dbReference>
<dbReference type="RefSeq" id="WP_303491668.1">
    <property type="nucleotide sequence ID" value="NZ_JAUOPB010000003.1"/>
</dbReference>
<evidence type="ECO:0000256" key="1">
    <source>
        <dbReference type="ARBA" id="ARBA00023015"/>
    </source>
</evidence>
<dbReference type="Pfam" id="PF13377">
    <property type="entry name" value="Peripla_BP_3"/>
    <property type="match status" value="1"/>
</dbReference>
<dbReference type="Proteomes" id="UP001169760">
    <property type="component" value="Unassembled WGS sequence"/>
</dbReference>
<comment type="caution">
    <text evidence="5">The sequence shown here is derived from an EMBL/GenBank/DDBJ whole genome shotgun (WGS) entry which is preliminary data.</text>
</comment>
<dbReference type="InterPro" id="IPR010982">
    <property type="entry name" value="Lambda_DNA-bd_dom_sf"/>
</dbReference>
<organism evidence="5 6">
    <name type="scientific">Saccharophagus degradans</name>
    <dbReference type="NCBI Taxonomy" id="86304"/>
    <lineage>
        <taxon>Bacteria</taxon>
        <taxon>Pseudomonadati</taxon>
        <taxon>Pseudomonadota</taxon>
        <taxon>Gammaproteobacteria</taxon>
        <taxon>Cellvibrionales</taxon>
        <taxon>Cellvibrionaceae</taxon>
        <taxon>Saccharophagus</taxon>
    </lineage>
</organism>
<evidence type="ECO:0000256" key="2">
    <source>
        <dbReference type="ARBA" id="ARBA00023125"/>
    </source>
</evidence>
<dbReference type="GO" id="GO:0000976">
    <property type="term" value="F:transcription cis-regulatory region binding"/>
    <property type="evidence" value="ECO:0007669"/>
    <property type="project" value="TreeGrafter"/>
</dbReference>
<sequence>MATIYDVSELAGVSLATVSRVMNNNARVSDKTKQKVTAAMEALDYRPSAIAKGLASNKSGSVGVLISELHGPFYGMMMSAIETELRNADVHAIIAAGHSDAAEEKEAIEFLLSRKCDALVLWVESVSDKYLLELSKRSTPVFILGRKINGLAKNCITLDNHMGGYLAASHLAKMGHKKVAYISGPLWKKEAQDRLGGFKAALAEHKMKLNENLIYEGDYQEAGGQAGLQYLLKQRAKFSAVFCANDEMAAGAMSAARDLGLSLPQDLSIMGFDNVKYAEYVYPKLSTINYPVGQMASMAAKWVLKTVYNNKNIEVLNHFEPTLVERESVAKV</sequence>
<dbReference type="PRINTS" id="PR00036">
    <property type="entry name" value="HTHLACI"/>
</dbReference>
<evidence type="ECO:0000313" key="5">
    <source>
        <dbReference type="EMBL" id="MDO6421938.1"/>
    </source>
</evidence>
<dbReference type="SUPFAM" id="SSF47413">
    <property type="entry name" value="lambda repressor-like DNA-binding domains"/>
    <property type="match status" value="1"/>
</dbReference>
<evidence type="ECO:0000256" key="3">
    <source>
        <dbReference type="ARBA" id="ARBA00023163"/>
    </source>
</evidence>
<dbReference type="Gene3D" id="1.10.260.40">
    <property type="entry name" value="lambda repressor-like DNA-binding domains"/>
    <property type="match status" value="1"/>
</dbReference>
<dbReference type="CDD" id="cd06270">
    <property type="entry name" value="PBP1_GalS-like"/>
    <property type="match status" value="1"/>
</dbReference>
<dbReference type="PANTHER" id="PTHR30146:SF109">
    <property type="entry name" value="HTH-TYPE TRANSCRIPTIONAL REGULATOR GALS"/>
    <property type="match status" value="1"/>
</dbReference>
<dbReference type="GO" id="GO:0003700">
    <property type="term" value="F:DNA-binding transcription factor activity"/>
    <property type="evidence" value="ECO:0007669"/>
    <property type="project" value="TreeGrafter"/>
</dbReference>
<dbReference type="SMART" id="SM00354">
    <property type="entry name" value="HTH_LACI"/>
    <property type="match status" value="1"/>
</dbReference>
<dbReference type="InterPro" id="IPR028082">
    <property type="entry name" value="Peripla_BP_I"/>
</dbReference>
<feature type="domain" description="HTH lacI-type" evidence="4">
    <location>
        <begin position="2"/>
        <end position="56"/>
    </location>
</feature>
<accession>A0AAW7X2R7</accession>
<dbReference type="EMBL" id="JAUOPB010000003">
    <property type="protein sequence ID" value="MDO6421938.1"/>
    <property type="molecule type" value="Genomic_DNA"/>
</dbReference>
<name>A0AAW7X2R7_9GAMM</name>
<dbReference type="PANTHER" id="PTHR30146">
    <property type="entry name" value="LACI-RELATED TRANSCRIPTIONAL REPRESSOR"/>
    <property type="match status" value="1"/>
</dbReference>
<dbReference type="InterPro" id="IPR046335">
    <property type="entry name" value="LacI/GalR-like_sensor"/>
</dbReference>
<proteinExistence type="predicted"/>
<evidence type="ECO:0000313" key="6">
    <source>
        <dbReference type="Proteomes" id="UP001169760"/>
    </source>
</evidence>
<evidence type="ECO:0000259" key="4">
    <source>
        <dbReference type="PROSITE" id="PS50932"/>
    </source>
</evidence>
<gene>
    <name evidence="5" type="ORF">Q4521_05595</name>
</gene>
<dbReference type="SUPFAM" id="SSF53822">
    <property type="entry name" value="Periplasmic binding protein-like I"/>
    <property type="match status" value="1"/>
</dbReference>
<dbReference type="Gene3D" id="3.40.50.2300">
    <property type="match status" value="2"/>
</dbReference>
<keyword evidence="3" id="KW-0804">Transcription</keyword>
<protein>
    <submittedName>
        <fullName evidence="5">LacI family DNA-binding transcriptional regulator</fullName>
    </submittedName>
</protein>
<dbReference type="AlphaFoldDB" id="A0AAW7X2R7"/>
<keyword evidence="2 5" id="KW-0238">DNA-binding</keyword>
<dbReference type="Pfam" id="PF00356">
    <property type="entry name" value="LacI"/>
    <property type="match status" value="1"/>
</dbReference>